<protein>
    <submittedName>
        <fullName evidence="1">Uncharacterized protein</fullName>
    </submittedName>
</protein>
<dbReference type="Proteomes" id="UP000265520">
    <property type="component" value="Unassembled WGS sequence"/>
</dbReference>
<organism evidence="1 2">
    <name type="scientific">Trifolium medium</name>
    <dbReference type="NCBI Taxonomy" id="97028"/>
    <lineage>
        <taxon>Eukaryota</taxon>
        <taxon>Viridiplantae</taxon>
        <taxon>Streptophyta</taxon>
        <taxon>Embryophyta</taxon>
        <taxon>Tracheophyta</taxon>
        <taxon>Spermatophyta</taxon>
        <taxon>Magnoliopsida</taxon>
        <taxon>eudicotyledons</taxon>
        <taxon>Gunneridae</taxon>
        <taxon>Pentapetalae</taxon>
        <taxon>rosids</taxon>
        <taxon>fabids</taxon>
        <taxon>Fabales</taxon>
        <taxon>Fabaceae</taxon>
        <taxon>Papilionoideae</taxon>
        <taxon>50 kb inversion clade</taxon>
        <taxon>NPAAA clade</taxon>
        <taxon>Hologalegina</taxon>
        <taxon>IRL clade</taxon>
        <taxon>Trifolieae</taxon>
        <taxon>Trifolium</taxon>
    </lineage>
</organism>
<name>A0A392U242_9FABA</name>
<evidence type="ECO:0000313" key="2">
    <source>
        <dbReference type="Proteomes" id="UP000265520"/>
    </source>
</evidence>
<reference evidence="1 2" key="1">
    <citation type="journal article" date="2018" name="Front. Plant Sci.">
        <title>Red Clover (Trifolium pratense) and Zigzag Clover (T. medium) - A Picture of Genomic Similarities and Differences.</title>
        <authorList>
            <person name="Dluhosova J."/>
            <person name="Istvanek J."/>
            <person name="Nedelnik J."/>
            <person name="Repkova J."/>
        </authorList>
    </citation>
    <scope>NUCLEOTIDE SEQUENCE [LARGE SCALE GENOMIC DNA]</scope>
    <source>
        <strain evidence="2">cv. 10/8</strain>
        <tissue evidence="1">Leaf</tissue>
    </source>
</reference>
<sequence>LDDGVLPDVVGREDVGDFVEYPGE</sequence>
<proteinExistence type="predicted"/>
<evidence type="ECO:0000313" key="1">
    <source>
        <dbReference type="EMBL" id="MCI66540.1"/>
    </source>
</evidence>
<feature type="non-terminal residue" evidence="1">
    <location>
        <position position="1"/>
    </location>
</feature>
<comment type="caution">
    <text evidence="1">The sequence shown here is derived from an EMBL/GenBank/DDBJ whole genome shotgun (WGS) entry which is preliminary data.</text>
</comment>
<accession>A0A392U242</accession>
<dbReference type="AlphaFoldDB" id="A0A392U242"/>
<keyword evidence="2" id="KW-1185">Reference proteome</keyword>
<dbReference type="EMBL" id="LXQA010697357">
    <property type="protein sequence ID" value="MCI66540.1"/>
    <property type="molecule type" value="Genomic_DNA"/>
</dbReference>